<organism evidence="1 2">
    <name type="scientific">Geomonas limicola</name>
    <dbReference type="NCBI Taxonomy" id="2740186"/>
    <lineage>
        <taxon>Bacteria</taxon>
        <taxon>Pseudomonadati</taxon>
        <taxon>Thermodesulfobacteriota</taxon>
        <taxon>Desulfuromonadia</taxon>
        <taxon>Geobacterales</taxon>
        <taxon>Geobacteraceae</taxon>
        <taxon>Geomonas</taxon>
    </lineage>
</organism>
<evidence type="ECO:0008006" key="3">
    <source>
        <dbReference type="Google" id="ProtNLM"/>
    </source>
</evidence>
<dbReference type="CDD" id="cd08168">
    <property type="entry name" value="Cytochrom_C3"/>
    <property type="match status" value="1"/>
</dbReference>
<sequence length="911" mass="95004">MKHSMGSRMQVVLYALLIVALAGCGANRLGLGGNNDPGGVSAKLAFKQGAAGKVAPKAAAGLPAGITQVQVTVTGTGSDGKAIPVVRGVFGNVSSAMVSGIYPGKVTLAVKAFVGSTVQYEGFAIGVDISSNHTTQLGNPIKMYYPQEKAKDVACIQCHETTLDKDGQNLGANFKQSGHYTTHNYTLNTKNGSDDVGCAGCHGTSHNDPNPAASGRCWDCHGSVPPPIHTLDMSVYTQNACGNCHNPHNVKTFAGGGCVSCHSVAQNLSDANGPYVNDNNGVRIITDEFQKWSHHVTGVTLNDAHCVACHLEGTVANGEVMTDATKHLADNKIHLRNADTDADMVWDPENPSFSTLDNFCLSCHDADGAVSPVSQALQTAINTKRLNATGKTASAINPFGDTISNQYDKMERPAVVDAAGQFNTANPSHHAVLGKRYSGRTRAAVARQINNPATFNANSSATLPGARSTIYDAGKFQSDYVTLADAAGEAGARNGGSTLGDDSTLHCADCHTVGQFAARGSQAFQNLSANYWAASGGQAGITRYYKTAIGAHGSDNEYLLRNNVGTDARHMGVKTSTSATAAVLGYGTNPYLVCYNCHAFATYGVPGATGLAGINHIGEYSQTNRCNGPQNTIFGNMTGEARLRSIVTQTNSSTYGKQSATFSNAFGIQCANCHNSGISAANIFGGIHGAKQTTYTDGMGNTSKHQRFLPGLGNVMYVPGTRGGFTGGTLTTFNSYSGNRDGIKFGNMTGQTFTLLPVRGVVAGTPAANVTTIDGKTVPSSPAYSTTVTKGVNPISTGSYQYVTGGVSNDLNWEQKSVQPIPGQYDFGAQAMGCYTVGPAGALAESRNNSANGKIGQPFVPAVTDNIQAGQKGPDGTTTVFDNWGGCEDHSASQGGGDHRQIRKVLRKVTY</sequence>
<dbReference type="InterPro" id="IPR036280">
    <property type="entry name" value="Multihaem_cyt_sf"/>
</dbReference>
<comment type="caution">
    <text evidence="1">The sequence shown here is derived from an EMBL/GenBank/DDBJ whole genome shotgun (WGS) entry which is preliminary data.</text>
</comment>
<dbReference type="SUPFAM" id="SSF48695">
    <property type="entry name" value="Multiheme cytochromes"/>
    <property type="match status" value="1"/>
</dbReference>
<proteinExistence type="predicted"/>
<accession>A0A6V8NCL6</accession>
<dbReference type="AlphaFoldDB" id="A0A6V8NCL6"/>
<gene>
    <name evidence="1" type="ORF">GMLC_31260</name>
</gene>
<keyword evidence="2" id="KW-1185">Reference proteome</keyword>
<evidence type="ECO:0000313" key="1">
    <source>
        <dbReference type="EMBL" id="GFO69547.1"/>
    </source>
</evidence>
<dbReference type="Proteomes" id="UP000587586">
    <property type="component" value="Unassembled WGS sequence"/>
</dbReference>
<dbReference type="Gene3D" id="3.90.10.10">
    <property type="entry name" value="Cytochrome C3"/>
    <property type="match status" value="1"/>
</dbReference>
<reference evidence="2" key="1">
    <citation type="submission" date="2020-06" db="EMBL/GenBank/DDBJ databases">
        <title>Draft genomic sequecing of Geomonas sp. Red745.</title>
        <authorList>
            <person name="Itoh H."/>
            <person name="Xu Z.X."/>
            <person name="Ushijima N."/>
            <person name="Masuda Y."/>
            <person name="Shiratori Y."/>
            <person name="Senoo K."/>
        </authorList>
    </citation>
    <scope>NUCLEOTIDE SEQUENCE [LARGE SCALE GENOMIC DNA]</scope>
    <source>
        <strain evidence="2">Red745</strain>
    </source>
</reference>
<protein>
    <recommendedName>
        <fullName evidence="3">Cytochrome c</fullName>
    </recommendedName>
</protein>
<name>A0A6V8NCL6_9BACT</name>
<evidence type="ECO:0000313" key="2">
    <source>
        <dbReference type="Proteomes" id="UP000587586"/>
    </source>
</evidence>
<dbReference type="RefSeq" id="WP_183362119.1">
    <property type="nucleotide sequence ID" value="NZ_BLXZ01000006.1"/>
</dbReference>
<dbReference type="EMBL" id="BLXZ01000006">
    <property type="protein sequence ID" value="GFO69547.1"/>
    <property type="molecule type" value="Genomic_DNA"/>
</dbReference>
<dbReference type="PROSITE" id="PS51257">
    <property type="entry name" value="PROKAR_LIPOPROTEIN"/>
    <property type="match status" value="1"/>
</dbReference>